<dbReference type="AlphaFoldDB" id="A0A974NYP9"/>
<name>A0A974NYP9_ENTFL</name>
<evidence type="ECO:0000256" key="1">
    <source>
        <dbReference type="SAM" id="Phobius"/>
    </source>
</evidence>
<gene>
    <name evidence="2" type="ORF">JG559_00250</name>
</gene>
<evidence type="ECO:0000313" key="2">
    <source>
        <dbReference type="EMBL" id="QQV79594.1"/>
    </source>
</evidence>
<accession>A0A974NYP9</accession>
<organism evidence="2">
    <name type="scientific">Enterococcus faecalis</name>
    <name type="common">Streptococcus faecalis</name>
    <dbReference type="NCBI Taxonomy" id="1351"/>
    <lineage>
        <taxon>Bacteria</taxon>
        <taxon>Bacillati</taxon>
        <taxon>Bacillota</taxon>
        <taxon>Bacilli</taxon>
        <taxon>Lactobacillales</taxon>
        <taxon>Enterococcaceae</taxon>
        <taxon>Enterococcus</taxon>
    </lineage>
</organism>
<proteinExistence type="predicted"/>
<keyword evidence="1" id="KW-0812">Transmembrane</keyword>
<protein>
    <submittedName>
        <fullName evidence="2">Uncharacterized protein</fullName>
    </submittedName>
</protein>
<keyword evidence="1" id="KW-0472">Membrane</keyword>
<dbReference type="EMBL" id="CP068242">
    <property type="protein sequence ID" value="QQV79594.1"/>
    <property type="molecule type" value="Genomic_DNA"/>
</dbReference>
<feature type="transmembrane region" description="Helical" evidence="1">
    <location>
        <begin position="27"/>
        <end position="46"/>
    </location>
</feature>
<sequence>MLVMKTDEANVRALDEKMKQFNRGRDFVLQLLFGVIAIAVLAWTSVRFPGNHGGAANWIGAFVLTVFFR</sequence>
<reference evidence="2" key="1">
    <citation type="submission" date="2021-01" db="EMBL/GenBank/DDBJ databases">
        <title>Enterococcus.</title>
        <authorList>
            <person name="Du X."/>
            <person name="Wang N."/>
        </authorList>
    </citation>
    <scope>NUCLEOTIDE SEQUENCE [LARGE SCALE GENOMIC DNA]</scope>
    <source>
        <strain evidence="2">T90-2</strain>
    </source>
</reference>
<keyword evidence="1" id="KW-1133">Transmembrane helix</keyword>